<dbReference type="GO" id="GO:0060003">
    <property type="term" value="P:copper ion export"/>
    <property type="evidence" value="ECO:0007669"/>
    <property type="project" value="TreeGrafter"/>
</dbReference>
<dbReference type="Pfam" id="PF19335">
    <property type="entry name" value="HMBD"/>
    <property type="match status" value="1"/>
</dbReference>
<dbReference type="Pfam" id="PF25967">
    <property type="entry name" value="RND-MFP_C"/>
    <property type="match status" value="1"/>
</dbReference>
<dbReference type="GO" id="GO:0015679">
    <property type="term" value="P:plasma membrane copper ion transport"/>
    <property type="evidence" value="ECO:0007669"/>
    <property type="project" value="TreeGrafter"/>
</dbReference>
<dbReference type="GO" id="GO:0046914">
    <property type="term" value="F:transition metal ion binding"/>
    <property type="evidence" value="ECO:0007669"/>
    <property type="project" value="TreeGrafter"/>
</dbReference>
<keyword evidence="2" id="KW-0732">Signal</keyword>
<feature type="domain" description="CusB-like three alpha-helical bundle" evidence="4">
    <location>
        <begin position="156"/>
        <end position="207"/>
    </location>
</feature>
<dbReference type="Gene3D" id="2.40.30.170">
    <property type="match status" value="1"/>
</dbReference>
<feature type="domain" description="CusB-like barrel-sandwich hybrid" evidence="5">
    <location>
        <begin position="120"/>
        <end position="242"/>
    </location>
</feature>
<feature type="domain" description="CusB-like beta-barrel" evidence="6">
    <location>
        <begin position="248"/>
        <end position="322"/>
    </location>
</feature>
<feature type="domain" description="Heavy metal binding" evidence="3">
    <location>
        <begin position="44"/>
        <end position="70"/>
    </location>
</feature>
<dbReference type="Proteomes" id="UP000006755">
    <property type="component" value="Unassembled WGS sequence"/>
</dbReference>
<sequence length="412" mass="45680">MSRFYLLLALLPALGHAQSAADHLLHQAMPASPLPAAEQPQATKYVCPMHPHVVRNEPGTCPICGMTLEPLSLDEDQGASVAIPSQMQQNLAIRVAKVERGTLWRYIETAGEVTYDQTKVRHIHPRASGWVEELGVKVEGEPVKKGQLLYRLYSPELVAAQDDFLQVVQSYGQRPDERGKRLLAKARTRLKLLGLADSTINQIEKRRESFYRVPYYAEADGTVSQLTVRDGMYVKPEQEMLAVVDLSSVWVLADVFTDQHSWVSPGISADIKVPALGITQLEGKLDYLYPELDGASRALKARFVLPNPGITLKPNMLVDMAIYGGPERNRLLIPEEALILTGNDNKVIVRNGEDFSVRSVHYDKISHGQVAILDGLKEGEEVVISGQFLIDAEASLKSAIYRLGPEGHQHMH</sequence>
<protein>
    <submittedName>
        <fullName evidence="8">Heavy metal efflux system protein</fullName>
    </submittedName>
</protein>
<dbReference type="InterPro" id="IPR058791">
    <property type="entry name" value="3HB_CusB"/>
</dbReference>
<comment type="caution">
    <text evidence="8">The sequence shown here is derived from an EMBL/GenBank/DDBJ whole genome shotgun (WGS) entry which is preliminary data.</text>
</comment>
<proteinExistence type="predicted"/>
<keyword evidence="9" id="KW-1185">Reference proteome</keyword>
<evidence type="ECO:0000313" key="8">
    <source>
        <dbReference type="EMBL" id="EKE73695.1"/>
    </source>
</evidence>
<evidence type="ECO:0000259" key="3">
    <source>
        <dbReference type="Pfam" id="PF19335"/>
    </source>
</evidence>
<gene>
    <name evidence="8" type="ORF">B3C1_09867</name>
</gene>
<dbReference type="InterPro" id="IPR045800">
    <property type="entry name" value="HMBD"/>
</dbReference>
<evidence type="ECO:0000313" key="9">
    <source>
        <dbReference type="Proteomes" id="UP000006755"/>
    </source>
</evidence>
<dbReference type="PANTHER" id="PTHR30097">
    <property type="entry name" value="CATION EFFLUX SYSTEM PROTEIN CUSB"/>
    <property type="match status" value="1"/>
</dbReference>
<dbReference type="Gene3D" id="6.10.140.730">
    <property type="match status" value="1"/>
</dbReference>
<evidence type="ECO:0000259" key="5">
    <source>
        <dbReference type="Pfam" id="PF25919"/>
    </source>
</evidence>
<dbReference type="eggNOG" id="COG0845">
    <property type="taxonomic scope" value="Bacteria"/>
</dbReference>
<dbReference type="Pfam" id="PF25919">
    <property type="entry name" value="BSH_CusB"/>
    <property type="match status" value="1"/>
</dbReference>
<dbReference type="GO" id="GO:0030288">
    <property type="term" value="C:outer membrane-bounded periplasmic space"/>
    <property type="evidence" value="ECO:0007669"/>
    <property type="project" value="TreeGrafter"/>
</dbReference>
<dbReference type="InterPro" id="IPR058792">
    <property type="entry name" value="Beta-barrel_RND_2"/>
</dbReference>
<dbReference type="EMBL" id="AMRI01000012">
    <property type="protein sequence ID" value="EKE73695.1"/>
    <property type="molecule type" value="Genomic_DNA"/>
</dbReference>
<accession>K2K8V5</accession>
<organism evidence="8 9">
    <name type="scientific">Gallaecimonas xiamenensis 3-C-1</name>
    <dbReference type="NCBI Taxonomy" id="745411"/>
    <lineage>
        <taxon>Bacteria</taxon>
        <taxon>Pseudomonadati</taxon>
        <taxon>Pseudomonadota</taxon>
        <taxon>Gammaproteobacteria</taxon>
        <taxon>Enterobacterales</taxon>
        <taxon>Gallaecimonadaceae</taxon>
        <taxon>Gallaecimonas</taxon>
    </lineage>
</organism>
<dbReference type="Pfam" id="PF25869">
    <property type="entry name" value="3HB_CusB"/>
    <property type="match status" value="1"/>
</dbReference>
<dbReference type="PANTHER" id="PTHR30097:SF15">
    <property type="entry name" value="CATION EFFLUX SYSTEM PROTEIN CUSB"/>
    <property type="match status" value="1"/>
</dbReference>
<evidence type="ECO:0000256" key="2">
    <source>
        <dbReference type="SAM" id="SignalP"/>
    </source>
</evidence>
<dbReference type="InterPro" id="IPR051909">
    <property type="entry name" value="MFP_Cation_Efflux"/>
</dbReference>
<dbReference type="OrthoDB" id="9806939at2"/>
<dbReference type="Gene3D" id="2.40.420.20">
    <property type="match status" value="1"/>
</dbReference>
<dbReference type="STRING" id="745411.B3C1_09867"/>
<dbReference type="SUPFAM" id="SSF111369">
    <property type="entry name" value="HlyD-like secretion proteins"/>
    <property type="match status" value="1"/>
</dbReference>
<keyword evidence="1" id="KW-0813">Transport</keyword>
<name>K2K8V5_9GAMM</name>
<dbReference type="Pfam" id="PF25954">
    <property type="entry name" value="Beta-barrel_RND_2"/>
    <property type="match status" value="1"/>
</dbReference>
<dbReference type="RefSeq" id="WP_008484568.1">
    <property type="nucleotide sequence ID" value="NZ_AMRI01000012.1"/>
</dbReference>
<reference evidence="8 9" key="1">
    <citation type="journal article" date="2012" name="J. Bacteriol.">
        <title>Genome Sequence of Gallaecimonas xiamenensis Type Strain 3-C-1.</title>
        <authorList>
            <person name="Lai Q."/>
            <person name="Wang L."/>
            <person name="Wang W."/>
            <person name="Shao Z."/>
        </authorList>
    </citation>
    <scope>NUCLEOTIDE SEQUENCE [LARGE SCALE GENOMIC DNA]</scope>
    <source>
        <strain evidence="8 9">3-C-1</strain>
    </source>
</reference>
<evidence type="ECO:0000259" key="7">
    <source>
        <dbReference type="Pfam" id="PF25967"/>
    </source>
</evidence>
<dbReference type="InterPro" id="IPR058790">
    <property type="entry name" value="BSH_CusB"/>
</dbReference>
<feature type="signal peptide" evidence="2">
    <location>
        <begin position="1"/>
        <end position="21"/>
    </location>
</feature>
<feature type="domain" description="Multidrug resistance protein MdtA-like C-terminal permuted SH3" evidence="7">
    <location>
        <begin position="329"/>
        <end position="386"/>
    </location>
</feature>
<dbReference type="InterPro" id="IPR058627">
    <property type="entry name" value="MdtA-like_C"/>
</dbReference>
<evidence type="ECO:0000259" key="4">
    <source>
        <dbReference type="Pfam" id="PF25869"/>
    </source>
</evidence>
<evidence type="ECO:0000259" key="6">
    <source>
        <dbReference type="Pfam" id="PF25954"/>
    </source>
</evidence>
<dbReference type="AlphaFoldDB" id="K2K8V5"/>
<feature type="chain" id="PRO_5003862143" evidence="2">
    <location>
        <begin position="22"/>
        <end position="412"/>
    </location>
</feature>
<evidence type="ECO:0000256" key="1">
    <source>
        <dbReference type="ARBA" id="ARBA00022448"/>
    </source>
</evidence>